<gene>
    <name evidence="2" type="ORF">V1634_35365</name>
</gene>
<reference evidence="2 3" key="1">
    <citation type="submission" date="2024-01" db="EMBL/GenBank/DDBJ databases">
        <title>Genome insights into Plantactinospora veratri sp. nov.</title>
        <authorList>
            <person name="Wang L."/>
        </authorList>
    </citation>
    <scope>NUCLEOTIDE SEQUENCE [LARGE SCALE GENOMIC DNA]</scope>
    <source>
        <strain evidence="2 3">NEAU-FHS4</strain>
    </source>
</reference>
<dbReference type="Pfam" id="PF13683">
    <property type="entry name" value="rve_3"/>
    <property type="match status" value="1"/>
</dbReference>
<evidence type="ECO:0000259" key="1">
    <source>
        <dbReference type="PROSITE" id="PS50994"/>
    </source>
</evidence>
<dbReference type="InterPro" id="IPR036397">
    <property type="entry name" value="RNaseH_sf"/>
</dbReference>
<dbReference type="EMBL" id="JAZGQL010000042">
    <property type="protein sequence ID" value="MEE6312099.1"/>
    <property type="molecule type" value="Genomic_DNA"/>
</dbReference>
<dbReference type="RefSeq" id="WP_331211977.1">
    <property type="nucleotide sequence ID" value="NZ_JAZGQL010000042.1"/>
</dbReference>
<dbReference type="SUPFAM" id="SSF53098">
    <property type="entry name" value="Ribonuclease H-like"/>
    <property type="match status" value="1"/>
</dbReference>
<dbReference type="InterPro" id="IPR012337">
    <property type="entry name" value="RNaseH-like_sf"/>
</dbReference>
<dbReference type="InterPro" id="IPR001584">
    <property type="entry name" value="Integrase_cat-core"/>
</dbReference>
<sequence length="339" mass="38760">MARLATVILSCGYLFLCQIMRLIVLGLRGEGSKEVEILVLRHQVAVLRRQVSRPDLEPGDRAVLSALSRLLPRPRWASFFVTPATLLRWHRNLVARQWTYPRQPGRPSTRAELRTLVLRLVQENPAWGCRRIQGELIGLGYRIAASTVWKILTQAGLDPAPRRSGPTWTQFLTAQAKGILACDFLHVDTIGLTRVYVLFLIEIATRRVRILGATTNPTGAWVAQQARNLMMDLGERVGRFRFLIRDRDSKYTAAFDHVFTTEGIEVLRSPPDAPNANAHAERWVRTVRRECLDRMLIYNPRHLHVVLEEYVRHYTNIGPIKAGRNALRTATHPLHRWPT</sequence>
<comment type="caution">
    <text evidence="2">The sequence shown here is derived from an EMBL/GenBank/DDBJ whole genome shotgun (WGS) entry which is preliminary data.</text>
</comment>
<keyword evidence="3" id="KW-1185">Reference proteome</keyword>
<dbReference type="PROSITE" id="PS50994">
    <property type="entry name" value="INTEGRASE"/>
    <property type="match status" value="1"/>
</dbReference>
<name>A0ABU7SQ51_9ACTN</name>
<evidence type="ECO:0000313" key="2">
    <source>
        <dbReference type="EMBL" id="MEE6312099.1"/>
    </source>
</evidence>
<proteinExistence type="predicted"/>
<evidence type="ECO:0000313" key="3">
    <source>
        <dbReference type="Proteomes" id="UP001339911"/>
    </source>
</evidence>
<accession>A0ABU7SQ51</accession>
<protein>
    <submittedName>
        <fullName evidence="2">Integrase core domain-containing protein</fullName>
    </submittedName>
</protein>
<dbReference type="Gene3D" id="3.30.420.10">
    <property type="entry name" value="Ribonuclease H-like superfamily/Ribonuclease H"/>
    <property type="match status" value="1"/>
</dbReference>
<feature type="domain" description="Integrase catalytic" evidence="1">
    <location>
        <begin position="162"/>
        <end position="339"/>
    </location>
</feature>
<organism evidence="2 3">
    <name type="scientific">Plantactinospora veratri</name>
    <dbReference type="NCBI Taxonomy" id="1436122"/>
    <lineage>
        <taxon>Bacteria</taxon>
        <taxon>Bacillati</taxon>
        <taxon>Actinomycetota</taxon>
        <taxon>Actinomycetes</taxon>
        <taxon>Micromonosporales</taxon>
        <taxon>Micromonosporaceae</taxon>
        <taxon>Plantactinospora</taxon>
    </lineage>
</organism>
<dbReference type="Proteomes" id="UP001339911">
    <property type="component" value="Unassembled WGS sequence"/>
</dbReference>